<evidence type="ECO:0000313" key="2">
    <source>
        <dbReference type="EMBL" id="RYM35042.1"/>
    </source>
</evidence>
<dbReference type="RefSeq" id="WP_130093050.1">
    <property type="nucleotide sequence ID" value="NZ_SETE01000002.1"/>
</dbReference>
<accession>A0A4Q4KNT2</accession>
<comment type="caution">
    <text evidence="2">The sequence shown here is derived from an EMBL/GenBank/DDBJ whole genome shotgun (WGS) entry which is preliminary data.</text>
</comment>
<feature type="chain" id="PRO_5020410035" evidence="1">
    <location>
        <begin position="22"/>
        <end position="158"/>
    </location>
</feature>
<protein>
    <submittedName>
        <fullName evidence="2">Uncharacterized protein</fullName>
    </submittedName>
</protein>
<evidence type="ECO:0000256" key="1">
    <source>
        <dbReference type="SAM" id="SignalP"/>
    </source>
</evidence>
<keyword evidence="1" id="KW-0732">Signal</keyword>
<keyword evidence="3" id="KW-1185">Reference proteome</keyword>
<dbReference type="AlphaFoldDB" id="A0A4Q4KNT2"/>
<sequence length="158" mass="18308">MRCVILFSTLSFVLLFNSVSAQNWFTKSYSIKFTNISSKELIDSIAFFAVEGSRTADYNITIDTSLLSMHFSFSTMGGEEASLIMEKEDKRMVIVFRKRFFTKGFYAVNEQSVIGEFQNGYFTFMDVNLVELNEENRLLWKASYQNYELVIIIPDLIN</sequence>
<reference evidence="2 3" key="1">
    <citation type="submission" date="2019-02" db="EMBL/GenBank/DDBJ databases">
        <title>Genome sequence of the sea-ice species Brumimicrobium glaciale.</title>
        <authorList>
            <person name="Bowman J.P."/>
        </authorList>
    </citation>
    <scope>NUCLEOTIDE SEQUENCE [LARGE SCALE GENOMIC DNA]</scope>
    <source>
        <strain evidence="2 3">IC156</strain>
    </source>
</reference>
<feature type="signal peptide" evidence="1">
    <location>
        <begin position="1"/>
        <end position="21"/>
    </location>
</feature>
<name>A0A4Q4KNT2_9FLAO</name>
<evidence type="ECO:0000313" key="3">
    <source>
        <dbReference type="Proteomes" id="UP000293952"/>
    </source>
</evidence>
<organism evidence="2 3">
    <name type="scientific">Brumimicrobium glaciale</name>
    <dbReference type="NCBI Taxonomy" id="200475"/>
    <lineage>
        <taxon>Bacteria</taxon>
        <taxon>Pseudomonadati</taxon>
        <taxon>Bacteroidota</taxon>
        <taxon>Flavobacteriia</taxon>
        <taxon>Flavobacteriales</taxon>
        <taxon>Crocinitomicaceae</taxon>
        <taxon>Brumimicrobium</taxon>
    </lineage>
</organism>
<dbReference type="Proteomes" id="UP000293952">
    <property type="component" value="Unassembled WGS sequence"/>
</dbReference>
<gene>
    <name evidence="2" type="ORF">ERX46_06620</name>
</gene>
<proteinExistence type="predicted"/>
<dbReference type="EMBL" id="SETE01000002">
    <property type="protein sequence ID" value="RYM35042.1"/>
    <property type="molecule type" value="Genomic_DNA"/>
</dbReference>